<accession>A0A0F9JAW5</accession>
<dbReference type="EMBL" id="LAZR01010477">
    <property type="protein sequence ID" value="KKM66703.1"/>
    <property type="molecule type" value="Genomic_DNA"/>
</dbReference>
<feature type="region of interest" description="Disordered" evidence="1">
    <location>
        <begin position="64"/>
        <end position="83"/>
    </location>
</feature>
<evidence type="ECO:0000256" key="1">
    <source>
        <dbReference type="SAM" id="MobiDB-lite"/>
    </source>
</evidence>
<dbReference type="AlphaFoldDB" id="A0A0F9JAW5"/>
<comment type="caution">
    <text evidence="2">The sequence shown here is derived from an EMBL/GenBank/DDBJ whole genome shotgun (WGS) entry which is preliminary data.</text>
</comment>
<reference evidence="2" key="1">
    <citation type="journal article" date="2015" name="Nature">
        <title>Complex archaea that bridge the gap between prokaryotes and eukaryotes.</title>
        <authorList>
            <person name="Spang A."/>
            <person name="Saw J.H."/>
            <person name="Jorgensen S.L."/>
            <person name="Zaremba-Niedzwiedzka K."/>
            <person name="Martijn J."/>
            <person name="Lind A.E."/>
            <person name="van Eijk R."/>
            <person name="Schleper C."/>
            <person name="Guy L."/>
            <person name="Ettema T.J."/>
        </authorList>
    </citation>
    <scope>NUCLEOTIDE SEQUENCE</scope>
</reference>
<proteinExistence type="predicted"/>
<organism evidence="2">
    <name type="scientific">marine sediment metagenome</name>
    <dbReference type="NCBI Taxonomy" id="412755"/>
    <lineage>
        <taxon>unclassified sequences</taxon>
        <taxon>metagenomes</taxon>
        <taxon>ecological metagenomes</taxon>
    </lineage>
</organism>
<gene>
    <name evidence="2" type="ORF">LCGC14_1478450</name>
</gene>
<name>A0A0F9JAW5_9ZZZZ</name>
<sequence>MTISTLHLERREMMGQITINIYGSFEPFYRKDFIATDGGHADCVALAIEFLAGTVLPRAIEQDHELHEEGNKPVKGFGYRDEV</sequence>
<evidence type="ECO:0000313" key="2">
    <source>
        <dbReference type="EMBL" id="KKM66703.1"/>
    </source>
</evidence>
<protein>
    <submittedName>
        <fullName evidence="2">Uncharacterized protein</fullName>
    </submittedName>
</protein>